<dbReference type="GO" id="GO:0016020">
    <property type="term" value="C:membrane"/>
    <property type="evidence" value="ECO:0007669"/>
    <property type="project" value="TreeGrafter"/>
</dbReference>
<keyword evidence="2" id="KW-0378">Hydrolase</keyword>
<dbReference type="EMBL" id="WBVY01000009">
    <property type="protein sequence ID" value="KAB2654848.1"/>
    <property type="molecule type" value="Genomic_DNA"/>
</dbReference>
<comment type="caution">
    <text evidence="2">The sequence shown here is derived from an EMBL/GenBank/DDBJ whole genome shotgun (WGS) entry which is preliminary data.</text>
</comment>
<dbReference type="RefSeq" id="WP_151648762.1">
    <property type="nucleotide sequence ID" value="NZ_WBVY01000009.1"/>
</dbReference>
<evidence type="ECO:0000313" key="2">
    <source>
        <dbReference type="EMBL" id="KAB2654848.1"/>
    </source>
</evidence>
<dbReference type="PANTHER" id="PTHR43798:SF33">
    <property type="entry name" value="HYDROLASE, PUTATIVE (AFU_ORTHOLOGUE AFUA_2G14860)-RELATED"/>
    <property type="match status" value="1"/>
</dbReference>
<accession>A0A7V7VQG0</accession>
<reference evidence="2 3" key="1">
    <citation type="submission" date="2019-09" db="EMBL/GenBank/DDBJ databases">
        <title>Taxonomic organization of the family Brucellaceae based on a phylogenomic approach.</title>
        <authorList>
            <person name="Leclercq S."/>
            <person name="Cloeckaert A."/>
            <person name="Zygmunt M.S."/>
        </authorList>
    </citation>
    <scope>NUCLEOTIDE SEQUENCE [LARGE SCALE GENOMIC DNA]</scope>
    <source>
        <strain evidence="2 3">TA93</strain>
    </source>
</reference>
<dbReference type="Gene3D" id="3.40.50.1820">
    <property type="entry name" value="alpha/beta hydrolase"/>
    <property type="match status" value="1"/>
</dbReference>
<dbReference type="InterPro" id="IPR050266">
    <property type="entry name" value="AB_hydrolase_sf"/>
</dbReference>
<dbReference type="PANTHER" id="PTHR43798">
    <property type="entry name" value="MONOACYLGLYCEROL LIPASE"/>
    <property type="match status" value="1"/>
</dbReference>
<dbReference type="AlphaFoldDB" id="A0A7V7VQG0"/>
<evidence type="ECO:0000259" key="1">
    <source>
        <dbReference type="Pfam" id="PF00561"/>
    </source>
</evidence>
<dbReference type="Pfam" id="PF00561">
    <property type="entry name" value="Abhydrolase_1"/>
    <property type="match status" value="1"/>
</dbReference>
<dbReference type="SUPFAM" id="SSF53474">
    <property type="entry name" value="alpha/beta-Hydrolases"/>
    <property type="match status" value="1"/>
</dbReference>
<proteinExistence type="predicted"/>
<protein>
    <submittedName>
        <fullName evidence="2">Alpha/beta fold hydrolase</fullName>
    </submittedName>
</protein>
<dbReference type="PRINTS" id="PR00111">
    <property type="entry name" value="ABHYDROLASE"/>
</dbReference>
<dbReference type="GO" id="GO:0016787">
    <property type="term" value="F:hydrolase activity"/>
    <property type="evidence" value="ECO:0007669"/>
    <property type="project" value="UniProtKB-KW"/>
</dbReference>
<organism evidence="2 3">
    <name type="scientific">Brucella tritici</name>
    <dbReference type="NCBI Taxonomy" id="94626"/>
    <lineage>
        <taxon>Bacteria</taxon>
        <taxon>Pseudomonadati</taxon>
        <taxon>Pseudomonadota</taxon>
        <taxon>Alphaproteobacteria</taxon>
        <taxon>Hyphomicrobiales</taxon>
        <taxon>Brucellaceae</taxon>
        <taxon>Brucella/Ochrobactrum group</taxon>
        <taxon>Brucella</taxon>
    </lineage>
</organism>
<feature type="domain" description="AB hydrolase-1" evidence="1">
    <location>
        <begin position="21"/>
        <end position="125"/>
    </location>
</feature>
<evidence type="ECO:0000313" key="3">
    <source>
        <dbReference type="Proteomes" id="UP000460650"/>
    </source>
</evidence>
<dbReference type="Proteomes" id="UP000460650">
    <property type="component" value="Unassembled WGS sequence"/>
</dbReference>
<dbReference type="InterPro" id="IPR000073">
    <property type="entry name" value="AB_hydrolase_1"/>
</dbReference>
<sequence length="271" mass="29536">MNWIDAHGVGLRYDFLGTTGPVVVLIHEMGGTLESWDRVAPELARTRRVLRYDTRGAGMSEKITGEIDLATMASDLAALLDVLGLDEPVSVAGCAVGGAIALRFALDFPERTAAVIVLNPAIDAPGESGKGLISRSHILPEKGMRSIEAASLDTGYPTRFRERNPAHYASFRVRWLGNDPVSLGALFRMLARTDLFPELSRIQVPVLGLSGVHDPLRPPAYVRTVVEAIGPYEVIEIDAAHHVPDQAPELVNQHIGRFLDRVQPVDRRARA</sequence>
<dbReference type="InterPro" id="IPR029058">
    <property type="entry name" value="AB_hydrolase_fold"/>
</dbReference>
<gene>
    <name evidence="2" type="ORF">F9K94_22530</name>
</gene>
<name>A0A7V7VQG0_9HYPH</name>